<evidence type="ECO:0000313" key="9">
    <source>
        <dbReference type="EMBL" id="BCL33028.1"/>
    </source>
</evidence>
<dbReference type="InterPro" id="IPR014710">
    <property type="entry name" value="RmlC-like_jellyroll"/>
</dbReference>
<accession>A0A7G1PC76</accession>
<dbReference type="EMBL" id="AP023440">
    <property type="protein sequence ID" value="BCL33028.1"/>
    <property type="molecule type" value="Genomic_DNA"/>
</dbReference>
<proteinExistence type="predicted"/>
<evidence type="ECO:0000256" key="3">
    <source>
        <dbReference type="ARBA" id="ARBA00023125"/>
    </source>
</evidence>
<protein>
    <recommendedName>
        <fullName evidence="5">HTH-type transcriptional regulator RipA</fullName>
    </recommendedName>
    <alternativeName>
        <fullName evidence="6">Repressor of iron proteins A</fullName>
    </alternativeName>
</protein>
<dbReference type="SUPFAM" id="SSF51182">
    <property type="entry name" value="RmlC-like cupins"/>
    <property type="match status" value="1"/>
</dbReference>
<keyword evidence="3" id="KW-0238">DNA-binding</keyword>
<reference evidence="9 10" key="1">
    <citation type="journal article" date="2014" name="Int. J. Syst. Evol. Microbiol.">
        <title>Complete genome sequence of Corynebacterium casei LMG S-19264T (=DSM 44701T), isolated from a smear-ripened cheese.</title>
        <authorList>
            <consortium name="US DOE Joint Genome Institute (JGI-PGF)"/>
            <person name="Walter F."/>
            <person name="Albersmeier A."/>
            <person name="Kalinowski J."/>
            <person name="Ruckert C."/>
        </authorList>
    </citation>
    <scope>NUCLEOTIDE SEQUENCE [LARGE SCALE GENOMIC DNA]</scope>
    <source>
        <strain evidence="9 10">JCM 4677</strain>
    </source>
</reference>
<keyword evidence="2" id="KW-0805">Transcription regulation</keyword>
<dbReference type="Pfam" id="PF07883">
    <property type="entry name" value="Cupin_2"/>
    <property type="match status" value="1"/>
</dbReference>
<keyword evidence="1" id="KW-0678">Repressor</keyword>
<keyword evidence="4" id="KW-0804">Transcription</keyword>
<dbReference type="Pfam" id="PF12833">
    <property type="entry name" value="HTH_18"/>
    <property type="match status" value="1"/>
</dbReference>
<dbReference type="GO" id="GO:0043565">
    <property type="term" value="F:sequence-specific DNA binding"/>
    <property type="evidence" value="ECO:0007669"/>
    <property type="project" value="InterPro"/>
</dbReference>
<dbReference type="InterPro" id="IPR011051">
    <property type="entry name" value="RmlC_Cupin_sf"/>
</dbReference>
<evidence type="ECO:0000313" key="10">
    <source>
        <dbReference type="Proteomes" id="UP000516444"/>
    </source>
</evidence>
<dbReference type="InterPro" id="IPR018060">
    <property type="entry name" value="HTH_AraC"/>
</dbReference>
<keyword evidence="10" id="KW-1185">Reference proteome</keyword>
<dbReference type="CDD" id="cd06124">
    <property type="entry name" value="cupin_NimR-like_N"/>
    <property type="match status" value="1"/>
</dbReference>
<organism evidence="9 10">
    <name type="scientific">Streptomyces aurantiacus</name>
    <dbReference type="NCBI Taxonomy" id="47760"/>
    <lineage>
        <taxon>Bacteria</taxon>
        <taxon>Bacillati</taxon>
        <taxon>Actinomycetota</taxon>
        <taxon>Actinomycetes</taxon>
        <taxon>Kitasatosporales</taxon>
        <taxon>Streptomycetaceae</taxon>
        <taxon>Streptomyces</taxon>
        <taxon>Streptomyces aurantiacus group</taxon>
    </lineage>
</organism>
<dbReference type="SUPFAM" id="SSF46689">
    <property type="entry name" value="Homeodomain-like"/>
    <property type="match status" value="1"/>
</dbReference>
<dbReference type="Proteomes" id="UP000516444">
    <property type="component" value="Chromosome"/>
</dbReference>
<dbReference type="RefSeq" id="WP_190854620.1">
    <property type="nucleotide sequence ID" value="NZ_AP023440.1"/>
</dbReference>
<sequence length="278" mass="30213">MSENSQAHKAAAEPRDTTHAHLAGEVIGRHQHGYHQLLYVSAGVLAVQTGEASWVASSARAVWIPAGTWHQHRVHGHSSVHTLGFPAHDVLLRSGTPVVVAVDALVRELIIACSEPSLPQPEARRLRAVLRDRLRRALIEPLTLPTPGNPLLRQACALVTDDLRHPRTAAWLAQRIGVSERTLARLFRTEFGMTYPQWRTNVRVFHAMVLLAEGANVSETGRQCGWSTTSAFIDTFSRTMGQTPGTYRIGPGERGSSAAVSRRRGGIPAPAHVSSGPS</sequence>
<dbReference type="PANTHER" id="PTHR11019">
    <property type="entry name" value="HTH-TYPE TRANSCRIPTIONAL REGULATOR NIMR"/>
    <property type="match status" value="1"/>
</dbReference>
<dbReference type="Gene3D" id="2.60.120.10">
    <property type="entry name" value="Jelly Rolls"/>
    <property type="match status" value="1"/>
</dbReference>
<evidence type="ECO:0000259" key="8">
    <source>
        <dbReference type="PROSITE" id="PS01124"/>
    </source>
</evidence>
<feature type="region of interest" description="Disordered" evidence="7">
    <location>
        <begin position="250"/>
        <end position="278"/>
    </location>
</feature>
<evidence type="ECO:0000256" key="1">
    <source>
        <dbReference type="ARBA" id="ARBA00022491"/>
    </source>
</evidence>
<dbReference type="InterPro" id="IPR013096">
    <property type="entry name" value="Cupin_2"/>
</dbReference>
<dbReference type="AlphaFoldDB" id="A0A7G1PC76"/>
<dbReference type="Gene3D" id="1.10.10.60">
    <property type="entry name" value="Homeodomain-like"/>
    <property type="match status" value="1"/>
</dbReference>
<evidence type="ECO:0000256" key="4">
    <source>
        <dbReference type="ARBA" id="ARBA00023163"/>
    </source>
</evidence>
<dbReference type="FunFam" id="1.10.10.60:FF:000132">
    <property type="entry name" value="AraC family transcriptional regulator"/>
    <property type="match status" value="1"/>
</dbReference>
<gene>
    <name evidence="9" type="ORF">GCM10017557_78870</name>
</gene>
<dbReference type="SMART" id="SM00342">
    <property type="entry name" value="HTH_ARAC"/>
    <property type="match status" value="1"/>
</dbReference>
<evidence type="ECO:0000256" key="5">
    <source>
        <dbReference type="ARBA" id="ARBA00074140"/>
    </source>
</evidence>
<evidence type="ECO:0000256" key="7">
    <source>
        <dbReference type="SAM" id="MobiDB-lite"/>
    </source>
</evidence>
<dbReference type="PANTHER" id="PTHR11019:SF199">
    <property type="entry name" value="HTH-TYPE TRANSCRIPTIONAL REGULATOR NIMR"/>
    <property type="match status" value="1"/>
</dbReference>
<dbReference type="GO" id="GO:0003700">
    <property type="term" value="F:DNA-binding transcription factor activity"/>
    <property type="evidence" value="ECO:0007669"/>
    <property type="project" value="InterPro"/>
</dbReference>
<dbReference type="InterPro" id="IPR009057">
    <property type="entry name" value="Homeodomain-like_sf"/>
</dbReference>
<evidence type="ECO:0000256" key="2">
    <source>
        <dbReference type="ARBA" id="ARBA00023015"/>
    </source>
</evidence>
<dbReference type="KEGG" id="sgm:GCM10017557_78870"/>
<evidence type="ECO:0000256" key="6">
    <source>
        <dbReference type="ARBA" id="ARBA00079449"/>
    </source>
</evidence>
<name>A0A7G1PC76_9ACTN</name>
<feature type="domain" description="HTH araC/xylS-type" evidence="8">
    <location>
        <begin position="153"/>
        <end position="250"/>
    </location>
</feature>
<dbReference type="PROSITE" id="PS01124">
    <property type="entry name" value="HTH_ARAC_FAMILY_2"/>
    <property type="match status" value="1"/>
</dbReference>